<dbReference type="AlphaFoldDB" id="A0A7Y9LE81"/>
<keyword evidence="4" id="KW-0804">Transcription</keyword>
<reference evidence="8 9" key="1">
    <citation type="submission" date="2020-07" db="EMBL/GenBank/DDBJ databases">
        <title>Sequencing the genomes of 1000 actinobacteria strains.</title>
        <authorList>
            <person name="Klenk H.-P."/>
        </authorList>
    </citation>
    <scope>NUCLEOTIDE SEQUENCE [LARGE SCALE GENOMIC DNA]</scope>
    <source>
        <strain evidence="8 9">DSM 22083</strain>
    </source>
</reference>
<organism evidence="8 9">
    <name type="scientific">Microlunatus parietis</name>
    <dbReference type="NCBI Taxonomy" id="682979"/>
    <lineage>
        <taxon>Bacteria</taxon>
        <taxon>Bacillati</taxon>
        <taxon>Actinomycetota</taxon>
        <taxon>Actinomycetes</taxon>
        <taxon>Propionibacteriales</taxon>
        <taxon>Propionibacteriaceae</taxon>
        <taxon>Microlunatus</taxon>
    </lineage>
</organism>
<dbReference type="InterPro" id="IPR011990">
    <property type="entry name" value="TPR-like_helical_dom_sf"/>
</dbReference>
<gene>
    <name evidence="8" type="ORF">BKA15_004110</name>
</gene>
<dbReference type="PANTHER" id="PTHR47756">
    <property type="entry name" value="BLL6612 PROTEIN-RELATED"/>
    <property type="match status" value="1"/>
</dbReference>
<dbReference type="PANTHER" id="PTHR47756:SF2">
    <property type="entry name" value="BLL6612 PROTEIN"/>
    <property type="match status" value="1"/>
</dbReference>
<dbReference type="Pfam" id="PF08281">
    <property type="entry name" value="Sigma70_r4_2"/>
    <property type="match status" value="1"/>
</dbReference>
<dbReference type="Gene3D" id="1.10.10.10">
    <property type="entry name" value="Winged helix-like DNA-binding domain superfamily/Winged helix DNA-binding domain"/>
    <property type="match status" value="1"/>
</dbReference>
<dbReference type="InterPro" id="IPR036388">
    <property type="entry name" value="WH-like_DNA-bd_sf"/>
</dbReference>
<evidence type="ECO:0000256" key="4">
    <source>
        <dbReference type="ARBA" id="ARBA00023163"/>
    </source>
</evidence>
<feature type="domain" description="RNA polymerase sigma factor 70 region 4 type 2" evidence="6">
    <location>
        <begin position="118"/>
        <end position="168"/>
    </location>
</feature>
<feature type="domain" description="DUF6596" evidence="7">
    <location>
        <begin position="186"/>
        <end position="281"/>
    </location>
</feature>
<dbReference type="RefSeq" id="WP_179753809.1">
    <property type="nucleotide sequence ID" value="NZ_JACCBU010000001.1"/>
</dbReference>
<evidence type="ECO:0000259" key="6">
    <source>
        <dbReference type="Pfam" id="PF08281"/>
    </source>
</evidence>
<dbReference type="InterPro" id="IPR013249">
    <property type="entry name" value="RNA_pol_sigma70_r4_t2"/>
</dbReference>
<accession>A0A7Y9LE81</accession>
<sequence>MTAPPADHADAELARIVRAEAGLIVAHLHRRLGDFDVAEEAVQLAITDALRVWRRDGPPPNPGGWLSTTARRRAIDLLRRQSRELRRLDDQGVDEPAVREPAATGSGRELDERLPMLFACCHPALAAETRLPLTLRAVVGLTTEQIARAFLTPTATMAQRLVRAKRKITAAGISFALPDEDQLPARLDDVLSVITVAYNTGYLDADDQQLAGDMLWLAELVARQLPDQPEAWGLLALLTLQQARAGARLGTDGRLVLLADQDRERWDLAMINRADRFLELAAQARAPGRFQLQAAIAACHAAAPSWTDTDWLQIVTLYDLLLRHDPSPVIRLNRAVAVAELAGPAAALVEVEPLAERLDGYYLLHAVRARLLHRVGRHDEGRAADRRALELAANPIEQELLRARLAEPG</sequence>
<dbReference type="EMBL" id="JACCBU010000001">
    <property type="protein sequence ID" value="NYE72781.1"/>
    <property type="molecule type" value="Genomic_DNA"/>
</dbReference>
<dbReference type="InterPro" id="IPR013324">
    <property type="entry name" value="RNA_pol_sigma_r3/r4-like"/>
</dbReference>
<proteinExistence type="inferred from homology"/>
<evidence type="ECO:0000256" key="1">
    <source>
        <dbReference type="ARBA" id="ARBA00010641"/>
    </source>
</evidence>
<dbReference type="SUPFAM" id="SSF88946">
    <property type="entry name" value="Sigma2 domain of RNA polymerase sigma factors"/>
    <property type="match status" value="1"/>
</dbReference>
<keyword evidence="3" id="KW-0731">Sigma factor</keyword>
<dbReference type="GO" id="GO:0006352">
    <property type="term" value="P:DNA-templated transcription initiation"/>
    <property type="evidence" value="ECO:0007669"/>
    <property type="project" value="InterPro"/>
</dbReference>
<dbReference type="Pfam" id="PF20239">
    <property type="entry name" value="DUF6596"/>
    <property type="match status" value="1"/>
</dbReference>
<evidence type="ECO:0000259" key="5">
    <source>
        <dbReference type="Pfam" id="PF04542"/>
    </source>
</evidence>
<comment type="caution">
    <text evidence="8">The sequence shown here is derived from an EMBL/GenBank/DDBJ whole genome shotgun (WGS) entry which is preliminary data.</text>
</comment>
<evidence type="ECO:0000256" key="3">
    <source>
        <dbReference type="ARBA" id="ARBA00023082"/>
    </source>
</evidence>
<dbReference type="InterPro" id="IPR007627">
    <property type="entry name" value="RNA_pol_sigma70_r2"/>
</dbReference>
<feature type="domain" description="RNA polymerase sigma-70 region 2" evidence="5">
    <location>
        <begin position="17"/>
        <end position="83"/>
    </location>
</feature>
<evidence type="ECO:0000313" key="8">
    <source>
        <dbReference type="EMBL" id="NYE72781.1"/>
    </source>
</evidence>
<dbReference type="SUPFAM" id="SSF88659">
    <property type="entry name" value="Sigma3 and sigma4 domains of RNA polymerase sigma factors"/>
    <property type="match status" value="1"/>
</dbReference>
<dbReference type="Proteomes" id="UP000569914">
    <property type="component" value="Unassembled WGS sequence"/>
</dbReference>
<dbReference type="GO" id="GO:0016987">
    <property type="term" value="F:sigma factor activity"/>
    <property type="evidence" value="ECO:0007669"/>
    <property type="project" value="UniProtKB-KW"/>
</dbReference>
<name>A0A7Y9LE81_9ACTN</name>
<evidence type="ECO:0000259" key="7">
    <source>
        <dbReference type="Pfam" id="PF20239"/>
    </source>
</evidence>
<dbReference type="InterPro" id="IPR046531">
    <property type="entry name" value="DUF6596"/>
</dbReference>
<comment type="similarity">
    <text evidence="1">Belongs to the sigma-70 factor family. ECF subfamily.</text>
</comment>
<protein>
    <submittedName>
        <fullName evidence="8">RNA polymerase sigma-70 factor (ECF subfamily)</fullName>
    </submittedName>
</protein>
<evidence type="ECO:0000313" key="9">
    <source>
        <dbReference type="Proteomes" id="UP000569914"/>
    </source>
</evidence>
<dbReference type="Gene3D" id="1.10.1740.10">
    <property type="match status" value="1"/>
</dbReference>
<dbReference type="Pfam" id="PF04542">
    <property type="entry name" value="Sigma70_r2"/>
    <property type="match status" value="1"/>
</dbReference>
<dbReference type="GO" id="GO:0003677">
    <property type="term" value="F:DNA binding"/>
    <property type="evidence" value="ECO:0007669"/>
    <property type="project" value="InterPro"/>
</dbReference>
<keyword evidence="9" id="KW-1185">Reference proteome</keyword>
<dbReference type="SUPFAM" id="SSF48452">
    <property type="entry name" value="TPR-like"/>
    <property type="match status" value="1"/>
</dbReference>
<dbReference type="InterPro" id="IPR013325">
    <property type="entry name" value="RNA_pol_sigma_r2"/>
</dbReference>
<keyword evidence="2" id="KW-0805">Transcription regulation</keyword>
<evidence type="ECO:0000256" key="2">
    <source>
        <dbReference type="ARBA" id="ARBA00023015"/>
    </source>
</evidence>